<comment type="catalytic activity">
    <reaction evidence="3">
        <text>UTP + H2O = UMP + diphosphate + H(+)</text>
        <dbReference type="Rhea" id="RHEA:29395"/>
        <dbReference type="ChEBI" id="CHEBI:15377"/>
        <dbReference type="ChEBI" id="CHEBI:15378"/>
        <dbReference type="ChEBI" id="CHEBI:33019"/>
        <dbReference type="ChEBI" id="CHEBI:46398"/>
        <dbReference type="ChEBI" id="CHEBI:57865"/>
        <dbReference type="EC" id="3.6.1.9"/>
    </reaction>
</comment>
<feature type="site" description="Important for substrate specificity" evidence="3">
    <location>
        <position position="9"/>
    </location>
</feature>
<comment type="catalytic activity">
    <reaction evidence="3">
        <text>dTTP + H2O = dTMP + diphosphate + H(+)</text>
        <dbReference type="Rhea" id="RHEA:28534"/>
        <dbReference type="ChEBI" id="CHEBI:15377"/>
        <dbReference type="ChEBI" id="CHEBI:15378"/>
        <dbReference type="ChEBI" id="CHEBI:33019"/>
        <dbReference type="ChEBI" id="CHEBI:37568"/>
        <dbReference type="ChEBI" id="CHEBI:63528"/>
        <dbReference type="EC" id="3.6.1.9"/>
    </reaction>
</comment>
<sequence>MVLASASPRRKELLEQAGYNLIILPADVDETLPDGISPEDAVKYLANKKAEACAKFILKEKPELSDLPIVAADTVVYKDEIMGKPMDRQDAKRMIQTISGTFHHVATGVAIILPASGKKDVFCDVTKVYCKNLSDDDVEAYLDTDEPYDKAGAYAIQGIFGKYIERFEGRYDTVVGLPVEPITEVLNRFNK</sequence>
<evidence type="ECO:0000256" key="1">
    <source>
        <dbReference type="ARBA" id="ARBA00001968"/>
    </source>
</evidence>
<name>A0ABR9QZ70_9FIRM</name>
<dbReference type="EMBL" id="JADCKA010000019">
    <property type="protein sequence ID" value="MBE5036170.1"/>
    <property type="molecule type" value="Genomic_DNA"/>
</dbReference>
<feature type="active site" description="Proton acceptor" evidence="3">
    <location>
        <position position="73"/>
    </location>
</feature>
<dbReference type="SUPFAM" id="SSF52972">
    <property type="entry name" value="ITPase-like"/>
    <property type="match status" value="1"/>
</dbReference>
<proteinExistence type="inferred from homology"/>
<reference evidence="4 5" key="1">
    <citation type="submission" date="2020-10" db="EMBL/GenBank/DDBJ databases">
        <title>ChiBAC.</title>
        <authorList>
            <person name="Zenner C."/>
            <person name="Hitch T.C.A."/>
            <person name="Clavel T."/>
        </authorList>
    </citation>
    <scope>NUCLEOTIDE SEQUENCE [LARGE SCALE GENOMIC DNA]</scope>
    <source>
        <strain evidence="4 5">DSM 108706</strain>
    </source>
</reference>
<dbReference type="PIRSF" id="PIRSF006305">
    <property type="entry name" value="Maf"/>
    <property type="match status" value="1"/>
</dbReference>
<comment type="caution">
    <text evidence="4">The sequence shown here is derived from an EMBL/GenBank/DDBJ whole genome shotgun (WGS) entry which is preliminary data.</text>
</comment>
<accession>A0ABR9QZ70</accession>
<dbReference type="Gene3D" id="3.90.950.10">
    <property type="match status" value="1"/>
</dbReference>
<gene>
    <name evidence="4" type="primary">maf</name>
    <name evidence="4" type="ORF">INF20_07780</name>
</gene>
<dbReference type="Pfam" id="PF02545">
    <property type="entry name" value="Maf"/>
    <property type="match status" value="1"/>
</dbReference>
<dbReference type="InterPro" id="IPR029001">
    <property type="entry name" value="ITPase-like_fam"/>
</dbReference>
<evidence type="ECO:0000256" key="2">
    <source>
        <dbReference type="ARBA" id="ARBA00022801"/>
    </source>
</evidence>
<comment type="cofactor">
    <cofactor evidence="1 3">
        <name>a divalent metal cation</name>
        <dbReference type="ChEBI" id="CHEBI:60240"/>
    </cofactor>
</comment>
<dbReference type="CDD" id="cd00555">
    <property type="entry name" value="Maf"/>
    <property type="match status" value="1"/>
</dbReference>
<dbReference type="EC" id="3.6.1.9" evidence="3"/>
<dbReference type="NCBIfam" id="TIGR00172">
    <property type="entry name" value="maf"/>
    <property type="match status" value="1"/>
</dbReference>
<feature type="site" description="Important for substrate specificity" evidence="3">
    <location>
        <position position="157"/>
    </location>
</feature>
<evidence type="ECO:0000256" key="3">
    <source>
        <dbReference type="HAMAP-Rule" id="MF_00528"/>
    </source>
</evidence>
<dbReference type="PANTHER" id="PTHR43213">
    <property type="entry name" value="BIFUNCTIONAL DTTP/UTP PYROPHOSPHATASE/METHYLTRANSFERASE PROTEIN-RELATED"/>
    <property type="match status" value="1"/>
</dbReference>
<dbReference type="Proteomes" id="UP001516588">
    <property type="component" value="Unassembled WGS sequence"/>
</dbReference>
<comment type="function">
    <text evidence="3">Nucleoside triphosphate pyrophosphatase that hydrolyzes dTTP and UTP. May have a dual role in cell division arrest and in preventing the incorporation of modified nucleotides into cellular nucleic acids.</text>
</comment>
<evidence type="ECO:0000313" key="5">
    <source>
        <dbReference type="Proteomes" id="UP001516588"/>
    </source>
</evidence>
<comment type="subcellular location">
    <subcellularLocation>
        <location evidence="3">Cytoplasm</location>
    </subcellularLocation>
</comment>
<protein>
    <recommendedName>
        <fullName evidence="3">dTTP/UTP pyrophosphatase</fullName>
        <shortName evidence="3">dTTPase/UTPase</shortName>
        <ecNumber evidence="3">3.6.1.9</ecNumber>
    </recommendedName>
    <alternativeName>
        <fullName evidence="3">Nucleoside triphosphate pyrophosphatase</fullName>
    </alternativeName>
    <alternativeName>
        <fullName evidence="3">Nucleotide pyrophosphatase</fullName>
        <shortName evidence="3">Nucleotide PPase</shortName>
    </alternativeName>
</protein>
<keyword evidence="3" id="KW-0546">Nucleotide metabolism</keyword>
<evidence type="ECO:0000313" key="4">
    <source>
        <dbReference type="EMBL" id="MBE5036170.1"/>
    </source>
</evidence>
<dbReference type="HAMAP" id="MF_00528">
    <property type="entry name" value="Maf"/>
    <property type="match status" value="1"/>
</dbReference>
<keyword evidence="2 3" id="KW-0378">Hydrolase</keyword>
<organism evidence="4 5">
    <name type="scientific">Gallibacter intestinalis</name>
    <dbReference type="NCBI Taxonomy" id="2779356"/>
    <lineage>
        <taxon>Bacteria</taxon>
        <taxon>Bacillati</taxon>
        <taxon>Bacillota</taxon>
        <taxon>Clostridia</taxon>
        <taxon>Eubacteriales</taxon>
        <taxon>Eubacteriaceae</taxon>
        <taxon>Gallibacter</taxon>
    </lineage>
</organism>
<feature type="site" description="Important for substrate specificity" evidence="3">
    <location>
        <position position="74"/>
    </location>
</feature>
<comment type="caution">
    <text evidence="3">Lacks conserved residue(s) required for the propagation of feature annotation.</text>
</comment>
<comment type="similarity">
    <text evidence="3">Belongs to the Maf family. YhdE subfamily.</text>
</comment>
<dbReference type="PANTHER" id="PTHR43213:SF5">
    <property type="entry name" value="BIFUNCTIONAL DTTP_UTP PYROPHOSPHATASE_METHYLTRANSFERASE PROTEIN-RELATED"/>
    <property type="match status" value="1"/>
</dbReference>
<keyword evidence="3" id="KW-0963">Cytoplasm</keyword>
<keyword evidence="5" id="KW-1185">Reference proteome</keyword>
<dbReference type="InterPro" id="IPR003697">
    <property type="entry name" value="Maf-like"/>
</dbReference>